<feature type="domain" description="Four-carbon acid sugar kinase N-terminal" evidence="7">
    <location>
        <begin position="26"/>
        <end position="264"/>
    </location>
</feature>
<evidence type="ECO:0000259" key="8">
    <source>
        <dbReference type="Pfam" id="PF17042"/>
    </source>
</evidence>
<evidence type="ECO:0000256" key="1">
    <source>
        <dbReference type="ARBA" id="ARBA00005715"/>
    </source>
</evidence>
<evidence type="ECO:0000313" key="9">
    <source>
        <dbReference type="EMBL" id="PTE70946.1"/>
    </source>
</evidence>
<feature type="domain" description="Four-carbon acid sugar kinase nucleotide binding" evidence="8">
    <location>
        <begin position="287"/>
        <end position="447"/>
    </location>
</feature>
<dbReference type="Pfam" id="PF07005">
    <property type="entry name" value="SBD_N"/>
    <property type="match status" value="1"/>
</dbReference>
<dbReference type="InterPro" id="IPR042213">
    <property type="entry name" value="NBD_C_sf"/>
</dbReference>
<evidence type="ECO:0000256" key="3">
    <source>
        <dbReference type="ARBA" id="ARBA00022741"/>
    </source>
</evidence>
<keyword evidence="2" id="KW-0808">Transferase</keyword>
<keyword evidence="3" id="KW-0547">Nucleotide-binding</keyword>
<dbReference type="AlphaFoldDB" id="A0A2K4DGK7"/>
<keyword evidence="11" id="KW-1185">Reference proteome</keyword>
<evidence type="ECO:0000256" key="6">
    <source>
        <dbReference type="ARBA" id="ARBA00023277"/>
    </source>
</evidence>
<accession>A0A2K4DGK7</accession>
<dbReference type="SUPFAM" id="SSF142764">
    <property type="entry name" value="YgbK-like"/>
    <property type="match status" value="1"/>
</dbReference>
<evidence type="ECO:0000259" key="7">
    <source>
        <dbReference type="Pfam" id="PF07005"/>
    </source>
</evidence>
<evidence type="ECO:0000313" key="10">
    <source>
        <dbReference type="EMBL" id="PTF12591.1"/>
    </source>
</evidence>
<evidence type="ECO:0000256" key="4">
    <source>
        <dbReference type="ARBA" id="ARBA00022777"/>
    </source>
</evidence>
<dbReference type="Gene3D" id="3.40.980.20">
    <property type="entry name" value="Four-carbon acid sugar kinase, nucleotide binding domain"/>
    <property type="match status" value="1"/>
</dbReference>
<comment type="similarity">
    <text evidence="1">Belongs to the four-carbon acid sugar kinase family.</text>
</comment>
<dbReference type="Gene3D" id="3.40.50.10840">
    <property type="entry name" value="Putative sugar-binding, N-terminal domain"/>
    <property type="match status" value="1"/>
</dbReference>
<evidence type="ECO:0008006" key="13">
    <source>
        <dbReference type="Google" id="ProtNLM"/>
    </source>
</evidence>
<dbReference type="Proteomes" id="UP000242547">
    <property type="component" value="Unassembled WGS sequence"/>
</dbReference>
<dbReference type="GO" id="GO:0005524">
    <property type="term" value="F:ATP binding"/>
    <property type="evidence" value="ECO:0007669"/>
    <property type="project" value="UniProtKB-KW"/>
</dbReference>
<dbReference type="GO" id="GO:0016301">
    <property type="term" value="F:kinase activity"/>
    <property type="evidence" value="ECO:0007669"/>
    <property type="project" value="UniProtKB-KW"/>
</dbReference>
<evidence type="ECO:0000313" key="12">
    <source>
        <dbReference type="Proteomes" id="UP000242547"/>
    </source>
</evidence>
<dbReference type="EMBL" id="PYZI01000020">
    <property type="protein sequence ID" value="PTF12591.1"/>
    <property type="molecule type" value="Genomic_DNA"/>
</dbReference>
<sequence>MLNEEVINQRIKDTFNKGLENLDYKIVVLDDDPTGTQTVKDLPVYTDWDEALLTDAFEQPNNMFYILTNSRALNEIETTQLHRELSKNIENVSLKLNKPYLIISRGDSTLRGHFYLEPKILNEATTNPFNAIFYLPEFFEGNRYTYDGIHYLKEDNQYIPVSESEFANDTTFGFSSTSMSDFIEEKSQGEIKSENVYHITLNQIRNRKKEQIFSTFEFLNNLDAVVVDALNDEDMDYFTACLVEYLNYHDKKFIFRTAASFVKSICETPGEIINLKHYKKNSNGGIIIVGSHVKKSSSQLSYLLENTDIDSIEFDVKEVTQPNLQNYIEKLTKEVEDFIVNGKDVVIYTSRDVIKTEDLTNNLSISTNISNSLVSIVKQLSIRPSFIIAKGGITSSDVATKGLGIKKAEVIGQITKGVPVWLTGEEAKYNNMPYVIFPGNVGEVDTLMEVYKLNS</sequence>
<reference evidence="11 12" key="1">
    <citation type="journal article" date="2016" name="Front. Microbiol.">
        <title>Comprehensive Phylogenetic Analysis of Bovine Non-aureus Staphylococci Species Based on Whole-Genome Sequencing.</title>
        <authorList>
            <person name="Naushad S."/>
            <person name="Barkema H.W."/>
            <person name="Luby C."/>
            <person name="Condas L.A."/>
            <person name="Nobrega D.B."/>
            <person name="Carson D.A."/>
            <person name="De Buck J."/>
        </authorList>
    </citation>
    <scope>NUCLEOTIDE SEQUENCE [LARGE SCALE GENOMIC DNA]</scope>
    <source>
        <strain evidence="10 11">SNUC 1409</strain>
        <strain evidence="9 12">SNUC 761</strain>
    </source>
</reference>
<evidence type="ECO:0000256" key="5">
    <source>
        <dbReference type="ARBA" id="ARBA00022840"/>
    </source>
</evidence>
<dbReference type="InterPro" id="IPR037051">
    <property type="entry name" value="4-carb_acid_sugar_kinase_N_sf"/>
</dbReference>
<dbReference type="Proteomes" id="UP000242088">
    <property type="component" value="Unassembled WGS sequence"/>
</dbReference>
<evidence type="ECO:0000256" key="2">
    <source>
        <dbReference type="ARBA" id="ARBA00022679"/>
    </source>
</evidence>
<name>A0A2K4DGK7_9STAP</name>
<dbReference type="InterPro" id="IPR031475">
    <property type="entry name" value="NBD_C"/>
</dbReference>
<keyword evidence="6" id="KW-0119">Carbohydrate metabolism</keyword>
<organism evidence="9 12">
    <name type="scientific">Staphylococcus devriesei</name>
    <dbReference type="NCBI Taxonomy" id="586733"/>
    <lineage>
        <taxon>Bacteria</taxon>
        <taxon>Bacillati</taxon>
        <taxon>Bacillota</taxon>
        <taxon>Bacilli</taxon>
        <taxon>Bacillales</taxon>
        <taxon>Staphylococcaceae</taxon>
        <taxon>Staphylococcus</taxon>
    </lineage>
</organism>
<evidence type="ECO:0000313" key="11">
    <source>
        <dbReference type="Proteomes" id="UP000242088"/>
    </source>
</evidence>
<comment type="caution">
    <text evidence="9">The sequence shown here is derived from an EMBL/GenBank/DDBJ whole genome shotgun (WGS) entry which is preliminary data.</text>
</comment>
<dbReference type="OrthoDB" id="153193at2"/>
<gene>
    <name evidence="9" type="ORF">BUY44_10370</name>
    <name evidence="10" type="ORF">BUY47_11380</name>
</gene>
<dbReference type="EMBL" id="PYZL01000095">
    <property type="protein sequence ID" value="PTE70946.1"/>
    <property type="molecule type" value="Genomic_DNA"/>
</dbReference>
<keyword evidence="5" id="KW-0067">ATP-binding</keyword>
<dbReference type="InterPro" id="IPR010737">
    <property type="entry name" value="4-carb_acid_sugar_kinase_N"/>
</dbReference>
<protein>
    <recommendedName>
        <fullName evidence="13">Hydroxyacid dehydrogenase</fullName>
    </recommendedName>
</protein>
<keyword evidence="4" id="KW-0418">Kinase</keyword>
<proteinExistence type="inferred from homology"/>
<dbReference type="Pfam" id="PF17042">
    <property type="entry name" value="NBD_C"/>
    <property type="match status" value="1"/>
</dbReference>
<reference evidence="10" key="2">
    <citation type="submission" date="2018-03" db="EMBL/GenBank/DDBJ databases">
        <authorList>
            <person name="Naushad S."/>
        </authorList>
    </citation>
    <scope>NUCLEOTIDE SEQUENCE</scope>
    <source>
        <strain evidence="10">SNUC 1409</strain>
    </source>
</reference>
<dbReference type="RefSeq" id="WP_103167476.1">
    <property type="nucleotide sequence ID" value="NZ_CP130489.1"/>
</dbReference>
<dbReference type="GeneID" id="48886762"/>
<reference evidence="9" key="3">
    <citation type="submission" date="2018-03" db="EMBL/GenBank/DDBJ databases">
        <authorList>
            <person name="Keele B.F."/>
        </authorList>
    </citation>
    <scope>NUCLEOTIDE SEQUENCE</scope>
    <source>
        <strain evidence="9">SNUC 761</strain>
    </source>
</reference>